<evidence type="ECO:0000256" key="9">
    <source>
        <dbReference type="ARBA" id="ARBA00023242"/>
    </source>
</evidence>
<dbReference type="InterPro" id="IPR007282">
    <property type="entry name" value="NOT2/3/5_C"/>
</dbReference>
<dbReference type="Pfam" id="PF04153">
    <property type="entry name" value="NOT2_3_5_C"/>
    <property type="match status" value="1"/>
</dbReference>
<reference evidence="15" key="1">
    <citation type="submission" date="2020-11" db="EMBL/GenBank/DDBJ databases">
        <authorList>
            <person name="Tran Van P."/>
        </authorList>
    </citation>
    <scope>NUCLEOTIDE SEQUENCE</scope>
</reference>
<keyword evidence="5 10" id="KW-0678">Repressor</keyword>
<name>A0A7R8WD48_9CRUS</name>
<dbReference type="PANTHER" id="PTHR23326">
    <property type="entry name" value="CCR4 NOT-RELATED"/>
    <property type="match status" value="1"/>
</dbReference>
<sequence length="773" mass="83982">MAATRKLQGEIDRCLKKVSEGVETFEDTWKKVQHAANTNQKEKYEADLKKEIKKLQRLRDQIKTWIASGEIKDKSALVENRKLIETQMERFKVVERETKTKAYSKEGLGAAQKMDPAQKEREEINSWLVTNIDELKIQCDQFESEIESLQAGGKKRRVDRDKQDRVESLKNMLERHRFHILKLELLLRMLDNHTVEVDVIKKIQDDVEYYIECCQDQEFNENEFMYDDICFEDVQLNTVVGVDAVTDLTDKDKDEDGTASTTSDTKETSPSSGKGGNGGKNSSGGTMVRSVSESSSQDLGKEFSSGGGHPPSLLSTPPSATAPSPLLMLNNHSNANATVLSAGAGSNGGTSGLPLIPLSPSSPIGGQSGTPTPPDPPLSNHLSHHDTTAGSRKGNAFLDEKGPSGPGRGDCDRSPSKPGEGPSLAGPEPVVPSPSTGSSVSAFLSSITGNVSSLISEVSGGSSVSTSSGSGGSSGGGGGLSTIPSILPASLLASMTSASASTGLNVNNPLTTPAPSTPPKSEPLPNHRPQLTSTTGLKTSSTSTLIPNGPSSLLSQPGELPTRATSTQPPSSLLEQQFKSGTGSDRAADLLAWTIGSESLSQFPPSAPGTAPSTATGLSPVAPLGLFPLTPEHLLQYQFLEHASYKLPQPGDSERTTPLPRTPWVWGHMIGSLPSRCDSDEFFSRLSTETLFFIFYYMESTKAQYQAAKALKKQSWRFHTKFLMWFQRHEEPKQITEEYEQGTYIYFDYEKWSQRKKEGFTFEYRYLEDRDLN</sequence>
<proteinExistence type="inferred from homology"/>
<accession>A0A7R8WD48</accession>
<keyword evidence="7 10" id="KW-0805">Transcription regulation</keyword>
<dbReference type="GO" id="GO:2000036">
    <property type="term" value="P:regulation of stem cell population maintenance"/>
    <property type="evidence" value="ECO:0007669"/>
    <property type="project" value="UniProtKB-ARBA"/>
</dbReference>
<feature type="domain" description="CCR4-Not complex component Not N-terminal" evidence="13">
    <location>
        <begin position="4"/>
        <end position="230"/>
    </location>
</feature>
<evidence type="ECO:0000259" key="13">
    <source>
        <dbReference type="Pfam" id="PF04065"/>
    </source>
</evidence>
<evidence type="ECO:0000256" key="3">
    <source>
        <dbReference type="ARBA" id="ARBA00007682"/>
    </source>
</evidence>
<keyword evidence="4 10" id="KW-0963">Cytoplasm</keyword>
<protein>
    <submittedName>
        <fullName evidence="15">Uncharacterized protein</fullName>
    </submittedName>
</protein>
<feature type="compositionally biased region" description="Gly residues" evidence="12">
    <location>
        <begin position="469"/>
        <end position="479"/>
    </location>
</feature>
<dbReference type="OrthoDB" id="293823at2759"/>
<dbReference type="EMBL" id="OB660895">
    <property type="protein sequence ID" value="CAD7226688.1"/>
    <property type="molecule type" value="Genomic_DNA"/>
</dbReference>
<comment type="subcellular location">
    <subcellularLocation>
        <location evidence="2 10">Cytoplasm</location>
    </subcellularLocation>
    <subcellularLocation>
        <location evidence="1 10">Nucleus</location>
    </subcellularLocation>
</comment>
<feature type="region of interest" description="Disordered" evidence="12">
    <location>
        <begin position="504"/>
        <end position="581"/>
    </location>
</feature>
<dbReference type="Gene3D" id="2.30.30.1020">
    <property type="entry name" value="CCR4-NOT complex subunit 2/3/5, C-terminal domain"/>
    <property type="match status" value="1"/>
</dbReference>
<feature type="compositionally biased region" description="Low complexity" evidence="12">
    <location>
        <begin position="531"/>
        <end position="545"/>
    </location>
</feature>
<dbReference type="InterPro" id="IPR007207">
    <property type="entry name" value="Not_N"/>
</dbReference>
<dbReference type="InterPro" id="IPR012270">
    <property type="entry name" value="CCR4-NOT_su3/5"/>
</dbReference>
<feature type="compositionally biased region" description="Low complexity" evidence="12">
    <location>
        <begin position="352"/>
        <end position="365"/>
    </location>
</feature>
<dbReference type="AlphaFoldDB" id="A0A7R8WD48"/>
<evidence type="ECO:0000259" key="14">
    <source>
        <dbReference type="Pfam" id="PF04153"/>
    </source>
</evidence>
<comment type="similarity">
    <text evidence="3 10">Belongs to the CNOT2/3/5 family.</text>
</comment>
<feature type="compositionally biased region" description="Low complexity" evidence="12">
    <location>
        <begin position="310"/>
        <end position="327"/>
    </location>
</feature>
<evidence type="ECO:0000256" key="2">
    <source>
        <dbReference type="ARBA" id="ARBA00004496"/>
    </source>
</evidence>
<dbReference type="InterPro" id="IPR038635">
    <property type="entry name" value="CCR4-NOT_su2/3/5_C_sf"/>
</dbReference>
<feature type="coiled-coil region" evidence="11">
    <location>
        <begin position="41"/>
        <end position="68"/>
    </location>
</feature>
<feature type="region of interest" description="Disordered" evidence="12">
    <location>
        <begin position="249"/>
        <end position="329"/>
    </location>
</feature>
<evidence type="ECO:0000256" key="7">
    <source>
        <dbReference type="ARBA" id="ARBA00023015"/>
    </source>
</evidence>
<dbReference type="InterPro" id="IPR040168">
    <property type="entry name" value="Not2/3/5"/>
</dbReference>
<keyword evidence="9 10" id="KW-0539">Nucleus</keyword>
<evidence type="ECO:0000256" key="6">
    <source>
        <dbReference type="ARBA" id="ARBA00022553"/>
    </source>
</evidence>
<evidence type="ECO:0000313" key="15">
    <source>
        <dbReference type="EMBL" id="CAD7226688.1"/>
    </source>
</evidence>
<feature type="region of interest" description="Disordered" evidence="12">
    <location>
        <begin position="457"/>
        <end position="479"/>
    </location>
</feature>
<feature type="domain" description="NOT2/NOT3/NOT5 C-terminal" evidence="14">
    <location>
        <begin position="645"/>
        <end position="767"/>
    </location>
</feature>
<organism evidence="15">
    <name type="scientific">Cyprideis torosa</name>
    <dbReference type="NCBI Taxonomy" id="163714"/>
    <lineage>
        <taxon>Eukaryota</taxon>
        <taxon>Metazoa</taxon>
        <taxon>Ecdysozoa</taxon>
        <taxon>Arthropoda</taxon>
        <taxon>Crustacea</taxon>
        <taxon>Oligostraca</taxon>
        <taxon>Ostracoda</taxon>
        <taxon>Podocopa</taxon>
        <taxon>Podocopida</taxon>
        <taxon>Cytherocopina</taxon>
        <taxon>Cytheroidea</taxon>
        <taxon>Cytherideidae</taxon>
        <taxon>Cyprideis</taxon>
    </lineage>
</organism>
<dbReference type="GO" id="GO:0000932">
    <property type="term" value="C:P-body"/>
    <property type="evidence" value="ECO:0007669"/>
    <property type="project" value="UniProtKB-UniRule"/>
</dbReference>
<feature type="compositionally biased region" description="Polar residues" evidence="12">
    <location>
        <begin position="563"/>
        <end position="581"/>
    </location>
</feature>
<dbReference type="PIRSF" id="PIRSF005290">
    <property type="entry name" value="NOT_su_3_5"/>
    <property type="match status" value="1"/>
</dbReference>
<dbReference type="GO" id="GO:0005634">
    <property type="term" value="C:nucleus"/>
    <property type="evidence" value="ECO:0007669"/>
    <property type="project" value="UniProtKB-SubCell"/>
</dbReference>
<keyword evidence="6" id="KW-0597">Phosphoprotein</keyword>
<keyword evidence="8 10" id="KW-0804">Transcription</keyword>
<feature type="compositionally biased region" description="Low complexity" evidence="12">
    <location>
        <begin position="457"/>
        <end position="468"/>
    </location>
</feature>
<feature type="compositionally biased region" description="Gly residues" evidence="12">
    <location>
        <begin position="273"/>
        <end position="282"/>
    </location>
</feature>
<gene>
    <name evidence="15" type="ORF">CTOB1V02_LOCUS4604</name>
</gene>
<keyword evidence="11" id="KW-0175">Coiled coil</keyword>
<evidence type="ECO:0000256" key="4">
    <source>
        <dbReference type="ARBA" id="ARBA00022490"/>
    </source>
</evidence>
<dbReference type="Pfam" id="PF04065">
    <property type="entry name" value="Not3"/>
    <property type="match status" value="1"/>
</dbReference>
<feature type="compositionally biased region" description="Polar residues" evidence="12">
    <location>
        <begin position="504"/>
        <end position="514"/>
    </location>
</feature>
<dbReference type="GO" id="GO:0006355">
    <property type="term" value="P:regulation of DNA-templated transcription"/>
    <property type="evidence" value="ECO:0007669"/>
    <property type="project" value="InterPro"/>
</dbReference>
<feature type="region of interest" description="Disordered" evidence="12">
    <location>
        <begin position="351"/>
        <end position="439"/>
    </location>
</feature>
<evidence type="ECO:0000256" key="12">
    <source>
        <dbReference type="SAM" id="MobiDB-lite"/>
    </source>
</evidence>
<evidence type="ECO:0000256" key="5">
    <source>
        <dbReference type="ARBA" id="ARBA00022491"/>
    </source>
</evidence>
<evidence type="ECO:0000256" key="1">
    <source>
        <dbReference type="ARBA" id="ARBA00004123"/>
    </source>
</evidence>
<evidence type="ECO:0000256" key="8">
    <source>
        <dbReference type="ARBA" id="ARBA00023163"/>
    </source>
</evidence>
<feature type="compositionally biased region" description="Polar residues" evidence="12">
    <location>
        <begin position="289"/>
        <end position="298"/>
    </location>
</feature>
<evidence type="ECO:0000256" key="10">
    <source>
        <dbReference type="PIRNR" id="PIRNR005290"/>
    </source>
</evidence>
<dbReference type="GO" id="GO:0030015">
    <property type="term" value="C:CCR4-NOT core complex"/>
    <property type="evidence" value="ECO:0007669"/>
    <property type="project" value="UniProtKB-UniRule"/>
</dbReference>
<evidence type="ECO:0000256" key="11">
    <source>
        <dbReference type="SAM" id="Coils"/>
    </source>
</evidence>